<evidence type="ECO:0000256" key="5">
    <source>
        <dbReference type="ARBA" id="ARBA00022801"/>
    </source>
</evidence>
<keyword evidence="4" id="KW-0479">Metal-binding</keyword>
<dbReference type="Proteomes" id="UP000509626">
    <property type="component" value="Chromosome"/>
</dbReference>
<dbReference type="AlphaFoldDB" id="A0A7D5LBQ0"/>
<evidence type="ECO:0000256" key="7">
    <source>
        <dbReference type="ARBA" id="ARBA00022989"/>
    </source>
</evidence>
<evidence type="ECO:0000256" key="10">
    <source>
        <dbReference type="RuleBase" id="RU003983"/>
    </source>
</evidence>
<evidence type="ECO:0000313" key="14">
    <source>
        <dbReference type="Proteomes" id="UP000509626"/>
    </source>
</evidence>
<keyword evidence="7 11" id="KW-1133">Transmembrane helix</keyword>
<dbReference type="GeneID" id="56038756"/>
<dbReference type="GO" id="GO:0046872">
    <property type="term" value="F:metal ion binding"/>
    <property type="evidence" value="ECO:0007669"/>
    <property type="project" value="UniProtKB-KW"/>
</dbReference>
<dbReference type="GO" id="GO:0004222">
    <property type="term" value="F:metalloendopeptidase activity"/>
    <property type="evidence" value="ECO:0007669"/>
    <property type="project" value="InterPro"/>
</dbReference>
<reference evidence="13 14" key="1">
    <citation type="submission" date="2020-06" db="EMBL/GenBank/DDBJ databases">
        <title>NJ-3-1, isolated from saline soil.</title>
        <authorList>
            <person name="Cui H.L."/>
            <person name="Shi X."/>
        </authorList>
    </citation>
    <scope>NUCLEOTIDE SEQUENCE [LARGE SCALE GENOMIC DNA]</scope>
    <source>
        <strain evidence="13 14">NJ-3-1</strain>
    </source>
</reference>
<proteinExistence type="inferred from homology"/>
<dbReference type="InterPro" id="IPR001915">
    <property type="entry name" value="Peptidase_M48"/>
</dbReference>
<dbReference type="Pfam" id="PF01435">
    <property type="entry name" value="Peptidase_M48"/>
    <property type="match status" value="1"/>
</dbReference>
<evidence type="ECO:0000256" key="11">
    <source>
        <dbReference type="SAM" id="Phobius"/>
    </source>
</evidence>
<keyword evidence="1" id="KW-1003">Cell membrane</keyword>
<feature type="domain" description="Peptidase M48" evidence="12">
    <location>
        <begin position="82"/>
        <end position="302"/>
    </location>
</feature>
<gene>
    <name evidence="13" type="ORF">HUG12_14815</name>
</gene>
<dbReference type="KEGG" id="halu:HUG12_14815"/>
<evidence type="ECO:0000256" key="1">
    <source>
        <dbReference type="ARBA" id="ARBA00022475"/>
    </source>
</evidence>
<evidence type="ECO:0000313" key="13">
    <source>
        <dbReference type="EMBL" id="QLG62932.1"/>
    </source>
</evidence>
<feature type="transmembrane region" description="Helical" evidence="11">
    <location>
        <begin position="12"/>
        <end position="33"/>
    </location>
</feature>
<dbReference type="Gene3D" id="3.30.2010.10">
    <property type="entry name" value="Metalloproteases ('zincins'), catalytic domain"/>
    <property type="match status" value="1"/>
</dbReference>
<organism evidence="13 14">
    <name type="scientific">Halorarum salinum</name>
    <dbReference type="NCBI Taxonomy" id="2743089"/>
    <lineage>
        <taxon>Archaea</taxon>
        <taxon>Methanobacteriati</taxon>
        <taxon>Methanobacteriota</taxon>
        <taxon>Stenosarchaea group</taxon>
        <taxon>Halobacteria</taxon>
        <taxon>Halobacteriales</taxon>
        <taxon>Haloferacaceae</taxon>
        <taxon>Halorarum</taxon>
    </lineage>
</organism>
<evidence type="ECO:0000256" key="6">
    <source>
        <dbReference type="ARBA" id="ARBA00022833"/>
    </source>
</evidence>
<protein>
    <submittedName>
        <fullName evidence="13">M48 family metalloprotease</fullName>
    </submittedName>
</protein>
<dbReference type="PANTHER" id="PTHR43221">
    <property type="entry name" value="PROTEASE HTPX"/>
    <property type="match status" value="1"/>
</dbReference>
<evidence type="ECO:0000259" key="12">
    <source>
        <dbReference type="Pfam" id="PF01435"/>
    </source>
</evidence>
<keyword evidence="5 10" id="KW-0378">Hydrolase</keyword>
<dbReference type="EMBL" id="CP058579">
    <property type="protein sequence ID" value="QLG62932.1"/>
    <property type="molecule type" value="Genomic_DNA"/>
</dbReference>
<evidence type="ECO:0000256" key="2">
    <source>
        <dbReference type="ARBA" id="ARBA00022670"/>
    </source>
</evidence>
<sequence>MERHGPGMRVAMAVVGLATLGFYAVAALLVYLGARALWANRPDPVAFAVLLAAAALASGLLTYRLGPRNALEGLDARELPPNRAPAVYRIRDRLAGATNVPPPRVYVARLGEPNALTLGGRTPALVVDYSLFSLLAADEFEAVLAHEFAHLEVGDGLFQTLAYSVVHSLVGVVALALAPLGFVLRGFGVGIALVGGRPGDWRATPPGRLRTALERALTLLLVGLTALVRAHSRRREHAADDRAAAVTGNPLALARALRKIDRSTGFRFPFAPLSPRRRESGPVGRLLSTHPSVDERIERLEAAAARMERERRERDWTRIPVRD</sequence>
<feature type="transmembrane region" description="Helical" evidence="11">
    <location>
        <begin position="45"/>
        <end position="63"/>
    </location>
</feature>
<keyword evidence="9 11" id="KW-0472">Membrane</keyword>
<name>A0A7D5LBQ0_9EURY</name>
<evidence type="ECO:0000256" key="4">
    <source>
        <dbReference type="ARBA" id="ARBA00022723"/>
    </source>
</evidence>
<evidence type="ECO:0000256" key="9">
    <source>
        <dbReference type="ARBA" id="ARBA00023136"/>
    </source>
</evidence>
<keyword evidence="8 10" id="KW-0482">Metalloprotease</keyword>
<accession>A0A7D5LBQ0</accession>
<dbReference type="RefSeq" id="WP_179269517.1">
    <property type="nucleotide sequence ID" value="NZ_CP058579.1"/>
</dbReference>
<feature type="transmembrane region" description="Helical" evidence="11">
    <location>
        <begin position="215"/>
        <end position="232"/>
    </location>
</feature>
<dbReference type="OrthoDB" id="186977at2157"/>
<keyword evidence="14" id="KW-1185">Reference proteome</keyword>
<evidence type="ECO:0000256" key="8">
    <source>
        <dbReference type="ARBA" id="ARBA00023049"/>
    </source>
</evidence>
<dbReference type="PANTHER" id="PTHR43221:SF2">
    <property type="entry name" value="PROTEASE HTPX HOMOLOG"/>
    <property type="match status" value="1"/>
</dbReference>
<dbReference type="GO" id="GO:0006508">
    <property type="term" value="P:proteolysis"/>
    <property type="evidence" value="ECO:0007669"/>
    <property type="project" value="UniProtKB-KW"/>
</dbReference>
<keyword evidence="2 10" id="KW-0645">Protease</keyword>
<keyword evidence="6 10" id="KW-0862">Zinc</keyword>
<evidence type="ECO:0000256" key="3">
    <source>
        <dbReference type="ARBA" id="ARBA00022692"/>
    </source>
</evidence>
<dbReference type="InterPro" id="IPR050083">
    <property type="entry name" value="HtpX_protease"/>
</dbReference>
<feature type="transmembrane region" description="Helical" evidence="11">
    <location>
        <begin position="169"/>
        <end position="195"/>
    </location>
</feature>
<comment type="similarity">
    <text evidence="10">Belongs to the peptidase M48 family.</text>
</comment>
<comment type="cofactor">
    <cofactor evidence="10">
        <name>Zn(2+)</name>
        <dbReference type="ChEBI" id="CHEBI:29105"/>
    </cofactor>
    <text evidence="10">Binds 1 zinc ion per subunit.</text>
</comment>
<keyword evidence="3 11" id="KW-0812">Transmembrane</keyword>